<dbReference type="PROSITE" id="PS51194">
    <property type="entry name" value="HELICASE_CTER"/>
    <property type="match status" value="1"/>
</dbReference>
<dbReference type="GO" id="GO:0016787">
    <property type="term" value="F:hydrolase activity"/>
    <property type="evidence" value="ECO:0007669"/>
    <property type="project" value="UniProtKB-KW"/>
</dbReference>
<evidence type="ECO:0000259" key="8">
    <source>
        <dbReference type="PROSITE" id="PS51194"/>
    </source>
</evidence>
<evidence type="ECO:0000313" key="11">
    <source>
        <dbReference type="Proteomes" id="UP000245872"/>
    </source>
</evidence>
<dbReference type="EMBL" id="CP029619">
    <property type="protein sequence ID" value="AWN82196.1"/>
    <property type="molecule type" value="Genomic_DNA"/>
</dbReference>
<comment type="similarity">
    <text evidence="5">Belongs to the DEAD box helicase family.</text>
</comment>
<sequence length="394" mass="44385">MHNTFQKYNLPPALLSALATMQYTCPTAIQDQVIPIALTGQDVLGSSKTGSGKTAAFSIPVVARLMQNPAAAALVLAPTRELAEQVAEVFTTMVRGSRHLRTLLLIGGEPIGKQLMRLRSRPTIIVGTPGRVEDHLCRGSLQLHDTTFLVLDEIDRMLDMGFAIQIDKIIKRLPIERQTLMFSATLDKNIECLAKTYLRKPVRVHIETADSDVKSIEESYKYLSESDKFPVLLEQLTKREGSIIVFVKTQLRADELSYKLQQANYSVRAIHGGLKQQQRKRVIEDFRNKRYAVIVATDVAARGLDIDHIKHVINYDFPQAAEDYIHRIGRTGRAGATGFAFSMLAASKEKRLWHIIHNEPIEEERSAFRRGPSIRFNKRKPLGFHSNSRRSCSN</sequence>
<dbReference type="Proteomes" id="UP000245872">
    <property type="component" value="Chromosome"/>
</dbReference>
<dbReference type="RefSeq" id="WP_109997581.1">
    <property type="nucleotide sequence ID" value="NZ_CP029619.1"/>
</dbReference>
<dbReference type="InterPro" id="IPR044742">
    <property type="entry name" value="DEAD/DEAH_RhlB"/>
</dbReference>
<dbReference type="PANTHER" id="PTHR47959">
    <property type="entry name" value="ATP-DEPENDENT RNA HELICASE RHLE-RELATED"/>
    <property type="match status" value="1"/>
</dbReference>
<organism evidence="10 11">
    <name type="scientific">Candidatus Cardinium hertigii</name>
    <dbReference type="NCBI Taxonomy" id="247481"/>
    <lineage>
        <taxon>Bacteria</taxon>
        <taxon>Pseudomonadati</taxon>
        <taxon>Bacteroidota</taxon>
        <taxon>Cytophagia</taxon>
        <taxon>Cytophagales</taxon>
        <taxon>Amoebophilaceae</taxon>
        <taxon>Candidatus Cardinium</taxon>
    </lineage>
</organism>
<keyword evidence="1" id="KW-0547">Nucleotide-binding</keyword>
<feature type="domain" description="Helicase ATP-binding" evidence="7">
    <location>
        <begin position="34"/>
        <end position="204"/>
    </location>
</feature>
<dbReference type="InterPro" id="IPR014014">
    <property type="entry name" value="RNA_helicase_DEAD_Q_motif"/>
</dbReference>
<dbReference type="CDD" id="cd18787">
    <property type="entry name" value="SF2_C_DEAD"/>
    <property type="match status" value="1"/>
</dbReference>
<dbReference type="PROSITE" id="PS51192">
    <property type="entry name" value="HELICASE_ATP_BIND_1"/>
    <property type="match status" value="1"/>
</dbReference>
<evidence type="ECO:0000256" key="2">
    <source>
        <dbReference type="ARBA" id="ARBA00022801"/>
    </source>
</evidence>
<dbReference type="AlphaFoldDB" id="A0A2Z3LES9"/>
<evidence type="ECO:0000259" key="9">
    <source>
        <dbReference type="PROSITE" id="PS51195"/>
    </source>
</evidence>
<dbReference type="SMART" id="SM00490">
    <property type="entry name" value="HELICc"/>
    <property type="match status" value="1"/>
</dbReference>
<keyword evidence="4" id="KW-0067">ATP-binding</keyword>
<keyword evidence="3 10" id="KW-0347">Helicase</keyword>
<proteinExistence type="inferred from homology"/>
<feature type="short sequence motif" description="Q motif" evidence="6">
    <location>
        <begin position="3"/>
        <end position="31"/>
    </location>
</feature>
<gene>
    <name evidence="10" type="primary">dbpA</name>
    <name evidence="10" type="ORF">DK880_00898</name>
</gene>
<evidence type="ECO:0000313" key="10">
    <source>
        <dbReference type="EMBL" id="AWN82196.1"/>
    </source>
</evidence>
<accession>A0A2Z3LES9</accession>
<evidence type="ECO:0000256" key="4">
    <source>
        <dbReference type="ARBA" id="ARBA00022840"/>
    </source>
</evidence>
<dbReference type="PROSITE" id="PS51195">
    <property type="entry name" value="Q_MOTIF"/>
    <property type="match status" value="1"/>
</dbReference>
<evidence type="ECO:0000256" key="5">
    <source>
        <dbReference type="ARBA" id="ARBA00038437"/>
    </source>
</evidence>
<dbReference type="EC" id="3.6.4.13" evidence="10"/>
<dbReference type="KEGG" id="cher:DK880_00898"/>
<dbReference type="GO" id="GO:0003676">
    <property type="term" value="F:nucleic acid binding"/>
    <property type="evidence" value="ECO:0007669"/>
    <property type="project" value="InterPro"/>
</dbReference>
<evidence type="ECO:0000259" key="7">
    <source>
        <dbReference type="PROSITE" id="PS51192"/>
    </source>
</evidence>
<dbReference type="GO" id="GO:0005829">
    <property type="term" value="C:cytosol"/>
    <property type="evidence" value="ECO:0007669"/>
    <property type="project" value="TreeGrafter"/>
</dbReference>
<dbReference type="InterPro" id="IPR050079">
    <property type="entry name" value="DEAD_box_RNA_helicase"/>
</dbReference>
<dbReference type="InterPro" id="IPR027417">
    <property type="entry name" value="P-loop_NTPase"/>
</dbReference>
<feature type="domain" description="Helicase C-terminal" evidence="8">
    <location>
        <begin position="215"/>
        <end position="382"/>
    </location>
</feature>
<evidence type="ECO:0000256" key="1">
    <source>
        <dbReference type="ARBA" id="ARBA00022741"/>
    </source>
</evidence>
<dbReference type="OrthoDB" id="974172at2"/>
<dbReference type="InterPro" id="IPR014001">
    <property type="entry name" value="Helicase_ATP-bd"/>
</dbReference>
<dbReference type="SUPFAM" id="SSF52540">
    <property type="entry name" value="P-loop containing nucleoside triphosphate hydrolases"/>
    <property type="match status" value="1"/>
</dbReference>
<reference evidence="10 11" key="1">
    <citation type="submission" date="2018-05" db="EMBL/GenBank/DDBJ databases">
        <title>Candidatus Cardinium hertigii Genome Assembly.</title>
        <authorList>
            <person name="Showmaker K.C."/>
            <person name="Walden K.O."/>
            <person name="Fields C.J."/>
            <person name="Lambert K.N."/>
            <person name="Hudson M.E."/>
        </authorList>
    </citation>
    <scope>NUCLEOTIDE SEQUENCE [LARGE SCALE GENOMIC DNA]</scope>
    <source>
        <strain evidence="11">cHgTN10</strain>
    </source>
</reference>
<evidence type="ECO:0000256" key="3">
    <source>
        <dbReference type="ARBA" id="ARBA00022806"/>
    </source>
</evidence>
<dbReference type="GO" id="GO:0003724">
    <property type="term" value="F:RNA helicase activity"/>
    <property type="evidence" value="ECO:0007669"/>
    <property type="project" value="UniProtKB-EC"/>
</dbReference>
<dbReference type="SMART" id="SM00487">
    <property type="entry name" value="DEXDc"/>
    <property type="match status" value="1"/>
</dbReference>
<feature type="domain" description="DEAD-box RNA helicase Q" evidence="9">
    <location>
        <begin position="3"/>
        <end position="31"/>
    </location>
</feature>
<keyword evidence="2 10" id="KW-0378">Hydrolase</keyword>
<dbReference type="Pfam" id="PF00270">
    <property type="entry name" value="DEAD"/>
    <property type="match status" value="1"/>
</dbReference>
<name>A0A2Z3LES9_9BACT</name>
<keyword evidence="11" id="KW-1185">Reference proteome</keyword>
<protein>
    <submittedName>
        <fullName evidence="10">ATP-dependent RNA helicase DbpA</fullName>
        <ecNumber evidence="10">3.6.4.13</ecNumber>
    </submittedName>
</protein>
<dbReference type="Gene3D" id="3.40.50.300">
    <property type="entry name" value="P-loop containing nucleotide triphosphate hydrolases"/>
    <property type="match status" value="2"/>
</dbReference>
<evidence type="ECO:0000256" key="6">
    <source>
        <dbReference type="PROSITE-ProRule" id="PRU00552"/>
    </source>
</evidence>
<dbReference type="CDD" id="cd00268">
    <property type="entry name" value="DEADc"/>
    <property type="match status" value="1"/>
</dbReference>
<dbReference type="GO" id="GO:0005524">
    <property type="term" value="F:ATP binding"/>
    <property type="evidence" value="ECO:0007669"/>
    <property type="project" value="UniProtKB-KW"/>
</dbReference>
<dbReference type="PANTHER" id="PTHR47959:SF1">
    <property type="entry name" value="ATP-DEPENDENT RNA HELICASE DBPA"/>
    <property type="match status" value="1"/>
</dbReference>
<dbReference type="InterPro" id="IPR011545">
    <property type="entry name" value="DEAD/DEAH_box_helicase_dom"/>
</dbReference>
<dbReference type="InterPro" id="IPR001650">
    <property type="entry name" value="Helicase_C-like"/>
</dbReference>
<dbReference type="Pfam" id="PF00271">
    <property type="entry name" value="Helicase_C"/>
    <property type="match status" value="1"/>
</dbReference>